<evidence type="ECO:0000313" key="17">
    <source>
        <dbReference type="Proteomes" id="UP000014500"/>
    </source>
</evidence>
<keyword evidence="11" id="KW-1071">Ligand-gated ion channel</keyword>
<dbReference type="PANTHER" id="PTHR42643">
    <property type="entry name" value="IONOTROPIC RECEPTOR 20A-RELATED"/>
    <property type="match status" value="1"/>
</dbReference>
<evidence type="ECO:0000256" key="5">
    <source>
        <dbReference type="ARBA" id="ARBA00022692"/>
    </source>
</evidence>
<dbReference type="SUPFAM" id="SSF53850">
    <property type="entry name" value="Periplasmic binding protein-like II"/>
    <property type="match status" value="1"/>
</dbReference>
<organism evidence="16 17">
    <name type="scientific">Strigamia maritima</name>
    <name type="common">European centipede</name>
    <name type="synonym">Geophilus maritimus</name>
    <dbReference type="NCBI Taxonomy" id="126957"/>
    <lineage>
        <taxon>Eukaryota</taxon>
        <taxon>Metazoa</taxon>
        <taxon>Ecdysozoa</taxon>
        <taxon>Arthropoda</taxon>
        <taxon>Myriapoda</taxon>
        <taxon>Chilopoda</taxon>
        <taxon>Pleurostigmophora</taxon>
        <taxon>Geophilomorpha</taxon>
        <taxon>Linotaeniidae</taxon>
        <taxon>Strigamia</taxon>
    </lineage>
</organism>
<keyword evidence="4" id="KW-1003">Cell membrane</keyword>
<reference evidence="16" key="2">
    <citation type="submission" date="2015-02" db="UniProtKB">
        <authorList>
            <consortium name="EnsemblMetazoa"/>
        </authorList>
    </citation>
    <scope>IDENTIFICATION</scope>
</reference>
<protein>
    <submittedName>
        <fullName evidence="16">Uncharacterized protein</fullName>
    </submittedName>
</protein>
<feature type="domain" description="Ionotropic glutamate receptor L-glutamate and glycine-binding" evidence="15">
    <location>
        <begin position="65"/>
        <end position="151"/>
    </location>
</feature>
<evidence type="ECO:0000259" key="15">
    <source>
        <dbReference type="Pfam" id="PF10613"/>
    </source>
</evidence>
<keyword evidence="6 13" id="KW-1133">Transmembrane helix</keyword>
<dbReference type="eggNOG" id="KOG1052">
    <property type="taxonomic scope" value="Eukaryota"/>
</dbReference>
<name>T1JNU1_STRMM</name>
<dbReference type="EnsemblMetazoa" id="SMAR015520-RA">
    <property type="protein sequence ID" value="SMAR015520-PA"/>
    <property type="gene ID" value="SMAR015520"/>
</dbReference>
<keyword evidence="5 13" id="KW-0812">Transmembrane</keyword>
<dbReference type="GO" id="GO:0005886">
    <property type="term" value="C:plasma membrane"/>
    <property type="evidence" value="ECO:0007669"/>
    <property type="project" value="UniProtKB-SubCell"/>
</dbReference>
<dbReference type="Proteomes" id="UP000014500">
    <property type="component" value="Unassembled WGS sequence"/>
</dbReference>
<dbReference type="InterPro" id="IPR001320">
    <property type="entry name" value="Iontro_rcpt_C"/>
</dbReference>
<evidence type="ECO:0000256" key="13">
    <source>
        <dbReference type="SAM" id="Phobius"/>
    </source>
</evidence>
<keyword evidence="9" id="KW-0675">Receptor</keyword>
<evidence type="ECO:0000256" key="7">
    <source>
        <dbReference type="ARBA" id="ARBA00023065"/>
    </source>
</evidence>
<evidence type="ECO:0000256" key="1">
    <source>
        <dbReference type="ARBA" id="ARBA00004651"/>
    </source>
</evidence>
<feature type="transmembrane region" description="Helical" evidence="13">
    <location>
        <begin position="199"/>
        <end position="218"/>
    </location>
</feature>
<evidence type="ECO:0000256" key="2">
    <source>
        <dbReference type="ARBA" id="ARBA00008685"/>
    </source>
</evidence>
<proteinExistence type="inferred from homology"/>
<sequence>MEFQYLGHKWLRITENALNQDTNFVLQLSCGNQSNAKKFTSQFRARIVGQSLVFPPSTTISGVNESITLGGYFGEVLNIFNSAFNISFTIIRSKEPQFGVFYNGSWHGLVGDLTKGTADIASGLAMTGRRSDYINYSPQLYPLQTDIIYKKFDQRKWNYGFYLKPFCLDMWLYTLAINLMFILVKVFSDRMLSSDRKHFVRRILIFINEILLCWPIVLEGKLIRFKWKSMNFLFGIYIAFSMLLFISYTSTLTSLFATLEMEVPFSSLDDMFENSDFMPVILRGSKPEEIFYKPPYENKSVLRVGSQIEGVELAYSGKFGFLSTLLFIQHLIRRNCSFAVAHYAVSKDIMALGYSKQFVYRDYFNSKILLLKQSGILPVEFKRFFPKLESCSENSFSSIFFGQIIGPFTLILVGILMALIFGIYEVVIGKFNHSKRGQN</sequence>
<dbReference type="HOGENOM" id="CLU_037166_0_0_1"/>
<feature type="transmembrane region" description="Helical" evidence="13">
    <location>
        <begin position="166"/>
        <end position="187"/>
    </location>
</feature>
<keyword evidence="8 13" id="KW-0472">Membrane</keyword>
<dbReference type="InterPro" id="IPR052192">
    <property type="entry name" value="Insect_Ionotropic_Sensory_Rcpt"/>
</dbReference>
<comment type="subcellular location">
    <subcellularLocation>
        <location evidence="1">Cell membrane</location>
        <topology evidence="1">Multi-pass membrane protein</topology>
    </subcellularLocation>
</comment>
<dbReference type="Pfam" id="PF00060">
    <property type="entry name" value="Lig_chan"/>
    <property type="match status" value="1"/>
</dbReference>
<evidence type="ECO:0000256" key="4">
    <source>
        <dbReference type="ARBA" id="ARBA00022475"/>
    </source>
</evidence>
<keyword evidence="17" id="KW-1185">Reference proteome</keyword>
<evidence type="ECO:0000313" key="16">
    <source>
        <dbReference type="EnsemblMetazoa" id="SMAR015520-PA"/>
    </source>
</evidence>
<feature type="domain" description="Ionotropic glutamate receptor C-terminal" evidence="14">
    <location>
        <begin position="169"/>
        <end position="348"/>
    </location>
</feature>
<feature type="transmembrane region" description="Helical" evidence="13">
    <location>
        <begin position="230"/>
        <end position="248"/>
    </location>
</feature>
<evidence type="ECO:0000256" key="6">
    <source>
        <dbReference type="ARBA" id="ARBA00022989"/>
    </source>
</evidence>
<comment type="similarity">
    <text evidence="2">Belongs to the glutamate-gated ion channel (TC 1.A.10.1) family.</text>
</comment>
<dbReference type="InterPro" id="IPR019594">
    <property type="entry name" value="Glu/Gly-bd"/>
</dbReference>
<keyword evidence="12" id="KW-0407">Ion channel</keyword>
<dbReference type="Gene3D" id="3.40.190.10">
    <property type="entry name" value="Periplasmic binding protein-like II"/>
    <property type="match status" value="1"/>
</dbReference>
<evidence type="ECO:0000259" key="14">
    <source>
        <dbReference type="Pfam" id="PF00060"/>
    </source>
</evidence>
<dbReference type="GO" id="GO:0015276">
    <property type="term" value="F:ligand-gated monoatomic ion channel activity"/>
    <property type="evidence" value="ECO:0007669"/>
    <property type="project" value="InterPro"/>
</dbReference>
<dbReference type="AlphaFoldDB" id="T1JNU1"/>
<dbReference type="EMBL" id="JH431228">
    <property type="status" value="NOT_ANNOTATED_CDS"/>
    <property type="molecule type" value="Genomic_DNA"/>
</dbReference>
<dbReference type="Gene3D" id="1.10.287.70">
    <property type="match status" value="1"/>
</dbReference>
<evidence type="ECO:0000256" key="11">
    <source>
        <dbReference type="ARBA" id="ARBA00023286"/>
    </source>
</evidence>
<feature type="transmembrane region" description="Helical" evidence="13">
    <location>
        <begin position="400"/>
        <end position="427"/>
    </location>
</feature>
<evidence type="ECO:0000256" key="12">
    <source>
        <dbReference type="ARBA" id="ARBA00023303"/>
    </source>
</evidence>
<reference evidence="17" key="1">
    <citation type="submission" date="2011-05" db="EMBL/GenBank/DDBJ databases">
        <authorList>
            <person name="Richards S.R."/>
            <person name="Qu J."/>
            <person name="Jiang H."/>
            <person name="Jhangiani S.N."/>
            <person name="Agravi P."/>
            <person name="Goodspeed R."/>
            <person name="Gross S."/>
            <person name="Mandapat C."/>
            <person name="Jackson L."/>
            <person name="Mathew T."/>
            <person name="Pu L."/>
            <person name="Thornton R."/>
            <person name="Saada N."/>
            <person name="Wilczek-Boney K.B."/>
            <person name="Lee S."/>
            <person name="Kovar C."/>
            <person name="Wu Y."/>
            <person name="Scherer S.E."/>
            <person name="Worley K.C."/>
            <person name="Muzny D.M."/>
            <person name="Gibbs R."/>
        </authorList>
    </citation>
    <scope>NUCLEOTIDE SEQUENCE</scope>
    <source>
        <strain evidence="17">Brora</strain>
    </source>
</reference>
<accession>T1JNU1</accession>
<evidence type="ECO:0000256" key="3">
    <source>
        <dbReference type="ARBA" id="ARBA00022448"/>
    </source>
</evidence>
<evidence type="ECO:0000256" key="9">
    <source>
        <dbReference type="ARBA" id="ARBA00023170"/>
    </source>
</evidence>
<evidence type="ECO:0000256" key="10">
    <source>
        <dbReference type="ARBA" id="ARBA00023180"/>
    </source>
</evidence>
<keyword evidence="3" id="KW-0813">Transport</keyword>
<dbReference type="STRING" id="126957.T1JNU1"/>
<dbReference type="Pfam" id="PF10613">
    <property type="entry name" value="Lig_chan-Glu_bd"/>
    <property type="match status" value="1"/>
</dbReference>
<evidence type="ECO:0000256" key="8">
    <source>
        <dbReference type="ARBA" id="ARBA00023136"/>
    </source>
</evidence>
<dbReference type="GO" id="GO:0050906">
    <property type="term" value="P:detection of stimulus involved in sensory perception"/>
    <property type="evidence" value="ECO:0007669"/>
    <property type="project" value="UniProtKB-ARBA"/>
</dbReference>
<keyword evidence="10" id="KW-0325">Glycoprotein</keyword>
<keyword evidence="7" id="KW-0406">Ion transport</keyword>
<dbReference type="PANTHER" id="PTHR42643:SF30">
    <property type="entry name" value="IONOTROPIC RECEPTOR 40A-RELATED"/>
    <property type="match status" value="1"/>
</dbReference>
<dbReference type="PhylomeDB" id="T1JNU1"/>